<protein>
    <submittedName>
        <fullName evidence="1">Uncharacterized protein</fullName>
    </submittedName>
</protein>
<reference evidence="1 2" key="1">
    <citation type="submission" date="2021-07" db="EMBL/GenBank/DDBJ databases">
        <authorList>
            <person name="Imarazene B."/>
            <person name="Zahm M."/>
            <person name="Klopp C."/>
            <person name="Cabau C."/>
            <person name="Beille S."/>
            <person name="Jouanno E."/>
            <person name="Castinel A."/>
            <person name="Lluch J."/>
            <person name="Gil L."/>
            <person name="Kuchtly C."/>
            <person name="Lopez Roques C."/>
            <person name="Donnadieu C."/>
            <person name="Parrinello H."/>
            <person name="Journot L."/>
            <person name="Du K."/>
            <person name="Schartl M."/>
            <person name="Retaux S."/>
            <person name="Guiguen Y."/>
        </authorList>
    </citation>
    <scope>NUCLEOTIDE SEQUENCE [LARGE SCALE GENOMIC DNA]</scope>
    <source>
        <strain evidence="1">Pach_M1</strain>
        <tissue evidence="1">Testis</tissue>
    </source>
</reference>
<evidence type="ECO:0000313" key="2">
    <source>
        <dbReference type="Proteomes" id="UP000752171"/>
    </source>
</evidence>
<dbReference type="AlphaFoldDB" id="A0A8T2M3B5"/>
<comment type="caution">
    <text evidence="1">The sequence shown here is derived from an EMBL/GenBank/DDBJ whole genome shotgun (WGS) entry which is preliminary data.</text>
</comment>
<accession>A0A8T2M3B5</accession>
<sequence>MNHLKDRPIFDGPTGQRFLVYNANAVREDECYLAGKMIAVSVVHGGPGPHFLSEDLVDYLAGQSSFKATVDIITEDEIGQALREIESAATVEALQECTLRHSTMLQIAGCLRRVTTVEEKRTIVSDYLRWYIIDRNSVVIDR</sequence>
<organism evidence="1 2">
    <name type="scientific">Astyanax mexicanus</name>
    <name type="common">Blind cave fish</name>
    <name type="synonym">Astyanax fasciatus mexicanus</name>
    <dbReference type="NCBI Taxonomy" id="7994"/>
    <lineage>
        <taxon>Eukaryota</taxon>
        <taxon>Metazoa</taxon>
        <taxon>Chordata</taxon>
        <taxon>Craniata</taxon>
        <taxon>Vertebrata</taxon>
        <taxon>Euteleostomi</taxon>
        <taxon>Actinopterygii</taxon>
        <taxon>Neopterygii</taxon>
        <taxon>Teleostei</taxon>
        <taxon>Ostariophysi</taxon>
        <taxon>Characiformes</taxon>
        <taxon>Characoidei</taxon>
        <taxon>Acestrorhamphidae</taxon>
        <taxon>Acestrorhamphinae</taxon>
        <taxon>Astyanax</taxon>
    </lineage>
</organism>
<dbReference type="Proteomes" id="UP000752171">
    <property type="component" value="Unassembled WGS sequence"/>
</dbReference>
<proteinExistence type="predicted"/>
<dbReference type="EMBL" id="JAICCE010000004">
    <property type="protein sequence ID" value="KAG9278150.1"/>
    <property type="molecule type" value="Genomic_DNA"/>
</dbReference>
<gene>
    <name evidence="1" type="ORF">AMEX_G5962</name>
</gene>
<name>A0A8T2M3B5_ASTMX</name>
<evidence type="ECO:0000313" key="1">
    <source>
        <dbReference type="EMBL" id="KAG9278150.1"/>
    </source>
</evidence>